<feature type="transmembrane region" description="Helical" evidence="7">
    <location>
        <begin position="391"/>
        <end position="415"/>
    </location>
</feature>
<dbReference type="Proteomes" id="UP000574276">
    <property type="component" value="Unassembled WGS sequence"/>
</dbReference>
<dbReference type="PANTHER" id="PTHR43549">
    <property type="entry name" value="MULTIDRUG RESISTANCE PROTEIN YPNP-RELATED"/>
    <property type="match status" value="1"/>
</dbReference>
<feature type="transmembrane region" description="Helical" evidence="7">
    <location>
        <begin position="99"/>
        <end position="124"/>
    </location>
</feature>
<dbReference type="PIRSF" id="PIRSF006603">
    <property type="entry name" value="DinF"/>
    <property type="match status" value="1"/>
</dbReference>
<feature type="transmembrane region" description="Helical" evidence="7">
    <location>
        <begin position="323"/>
        <end position="346"/>
    </location>
</feature>
<dbReference type="InterPro" id="IPR002528">
    <property type="entry name" value="MATE_fam"/>
</dbReference>
<sequence>MFKNQEHSNRITEGVIWQQLLIFFFPMLFGTFFQQLYNTADAVVVGRFVSKEALSAVGGTTGTLINLFVGFFVGVSTGATVIISQYYGGNDKKEVSKAVHTAIALAITGGAVIMVVGIVGAPIALHWMGTPDNILPHSLTYIRIYFGGMIANLLYNMGSGILRAIGDSKRPLYFLIVSCFVNIILDVVFVVVFHQGVNGVAVATVVSQICSAILVCITLIKTNDIYKLSIKNIRFHGDMLKRIIRVGLPAGLQSLMYSSSNVIIQSNMNQFGTDTIAAWTAYGKIDGIFWMTMNSFGISVTTFSGQNYGAGKYDRVKKGMRQCLLIAMVVAICLSSVLYFGGAYVYRLFTDEVEVIEIGLVILRFLAPTFITYVSIEILSGTLRGMGSTFIPMIITCLGICLLRMIWVFIAVPVWPDMKAVIFSYPLTWVTTSILFILYYRHYVKRHGI</sequence>
<evidence type="ECO:0000256" key="7">
    <source>
        <dbReference type="SAM" id="Phobius"/>
    </source>
</evidence>
<feature type="transmembrane region" description="Helical" evidence="7">
    <location>
        <begin position="64"/>
        <end position="87"/>
    </location>
</feature>
<dbReference type="AlphaFoldDB" id="A0A839K5H2"/>
<keyword evidence="2" id="KW-0813">Transport</keyword>
<name>A0A839K5H2_9FIRM</name>
<reference evidence="8 9" key="1">
    <citation type="submission" date="2020-07" db="EMBL/GenBank/DDBJ databases">
        <title>Characterization and genome sequencing of isolate MD1, a novel member within the family Lachnospiraceae.</title>
        <authorList>
            <person name="Rettenmaier R."/>
            <person name="Di Bello L."/>
            <person name="Zinser C."/>
            <person name="Scheitz K."/>
            <person name="Liebl W."/>
            <person name="Zverlov V."/>
        </authorList>
    </citation>
    <scope>NUCLEOTIDE SEQUENCE [LARGE SCALE GENOMIC DNA]</scope>
    <source>
        <strain evidence="8 9">MD1</strain>
    </source>
</reference>
<dbReference type="PANTHER" id="PTHR43549:SF3">
    <property type="entry name" value="MULTIDRUG RESISTANCE PROTEIN YPNP-RELATED"/>
    <property type="match status" value="1"/>
</dbReference>
<organism evidence="8 9">
    <name type="scientific">Variimorphobacter saccharofermentans</name>
    <dbReference type="NCBI Taxonomy" id="2755051"/>
    <lineage>
        <taxon>Bacteria</taxon>
        <taxon>Bacillati</taxon>
        <taxon>Bacillota</taxon>
        <taxon>Clostridia</taxon>
        <taxon>Lachnospirales</taxon>
        <taxon>Lachnospiraceae</taxon>
        <taxon>Variimorphobacter</taxon>
    </lineage>
</organism>
<dbReference type="GO" id="GO:0042910">
    <property type="term" value="F:xenobiotic transmembrane transporter activity"/>
    <property type="evidence" value="ECO:0007669"/>
    <property type="project" value="InterPro"/>
</dbReference>
<evidence type="ECO:0000256" key="5">
    <source>
        <dbReference type="ARBA" id="ARBA00022989"/>
    </source>
</evidence>
<evidence type="ECO:0000313" key="8">
    <source>
        <dbReference type="EMBL" id="MBB2184432.1"/>
    </source>
</evidence>
<feature type="transmembrane region" description="Helical" evidence="7">
    <location>
        <begin position="144"/>
        <end position="165"/>
    </location>
</feature>
<keyword evidence="3" id="KW-1003">Cell membrane</keyword>
<keyword evidence="6 7" id="KW-0472">Membrane</keyword>
<keyword evidence="4 7" id="KW-0812">Transmembrane</keyword>
<protein>
    <submittedName>
        <fullName evidence="8">MATE family efflux transporter</fullName>
    </submittedName>
</protein>
<feature type="transmembrane region" description="Helical" evidence="7">
    <location>
        <begin position="20"/>
        <end position="37"/>
    </location>
</feature>
<feature type="transmembrane region" description="Helical" evidence="7">
    <location>
        <begin position="358"/>
        <end position="379"/>
    </location>
</feature>
<feature type="transmembrane region" description="Helical" evidence="7">
    <location>
        <begin position="172"/>
        <end position="193"/>
    </location>
</feature>
<evidence type="ECO:0000313" key="9">
    <source>
        <dbReference type="Proteomes" id="UP000574276"/>
    </source>
</evidence>
<dbReference type="EMBL" id="JACEGA010000001">
    <property type="protein sequence ID" value="MBB2184432.1"/>
    <property type="molecule type" value="Genomic_DNA"/>
</dbReference>
<dbReference type="NCBIfam" id="TIGR00797">
    <property type="entry name" value="matE"/>
    <property type="match status" value="1"/>
</dbReference>
<dbReference type="CDD" id="cd13138">
    <property type="entry name" value="MATE_yoeA_like"/>
    <property type="match status" value="1"/>
</dbReference>
<comment type="subcellular location">
    <subcellularLocation>
        <location evidence="1">Cell membrane</location>
        <topology evidence="1">Multi-pass membrane protein</topology>
    </subcellularLocation>
</comment>
<evidence type="ECO:0000256" key="4">
    <source>
        <dbReference type="ARBA" id="ARBA00022692"/>
    </source>
</evidence>
<evidence type="ECO:0000256" key="3">
    <source>
        <dbReference type="ARBA" id="ARBA00022475"/>
    </source>
</evidence>
<evidence type="ECO:0000256" key="2">
    <source>
        <dbReference type="ARBA" id="ARBA00022448"/>
    </source>
</evidence>
<dbReference type="InterPro" id="IPR048279">
    <property type="entry name" value="MdtK-like"/>
</dbReference>
<dbReference type="GO" id="GO:0005886">
    <property type="term" value="C:plasma membrane"/>
    <property type="evidence" value="ECO:0007669"/>
    <property type="project" value="UniProtKB-SubCell"/>
</dbReference>
<feature type="transmembrane region" description="Helical" evidence="7">
    <location>
        <begin position="199"/>
        <end position="220"/>
    </location>
</feature>
<dbReference type="Pfam" id="PF01554">
    <property type="entry name" value="MatE"/>
    <property type="match status" value="2"/>
</dbReference>
<keyword evidence="9" id="KW-1185">Reference proteome</keyword>
<comment type="caution">
    <text evidence="8">The sequence shown here is derived from an EMBL/GenBank/DDBJ whole genome shotgun (WGS) entry which is preliminary data.</text>
</comment>
<dbReference type="RefSeq" id="WP_228354010.1">
    <property type="nucleotide sequence ID" value="NZ_JACEGA010000001.1"/>
</dbReference>
<gene>
    <name evidence="8" type="ORF">H0486_16245</name>
</gene>
<keyword evidence="5 7" id="KW-1133">Transmembrane helix</keyword>
<evidence type="ECO:0000256" key="1">
    <source>
        <dbReference type="ARBA" id="ARBA00004651"/>
    </source>
</evidence>
<accession>A0A839K5H2</accession>
<proteinExistence type="predicted"/>
<evidence type="ECO:0000256" key="6">
    <source>
        <dbReference type="ARBA" id="ARBA00023136"/>
    </source>
</evidence>
<dbReference type="InterPro" id="IPR052031">
    <property type="entry name" value="Membrane_Transporter-Flippase"/>
</dbReference>
<feature type="transmembrane region" description="Helical" evidence="7">
    <location>
        <begin position="421"/>
        <end position="440"/>
    </location>
</feature>
<dbReference type="GO" id="GO:0015297">
    <property type="term" value="F:antiporter activity"/>
    <property type="evidence" value="ECO:0007669"/>
    <property type="project" value="InterPro"/>
</dbReference>